<reference evidence="2" key="2">
    <citation type="journal article" date="2014" name="ISME J.">
        <title>Microbial stratification in low pH oxic and suboxic macroscopic growths along an acid mine drainage.</title>
        <authorList>
            <person name="Mendez-Garcia C."/>
            <person name="Mesa V."/>
            <person name="Sprenger R.R."/>
            <person name="Richter M."/>
            <person name="Diez M.S."/>
            <person name="Solano J."/>
            <person name="Bargiela R."/>
            <person name="Golyshina O.V."/>
            <person name="Manteca A."/>
            <person name="Ramos J.L."/>
            <person name="Gallego J.R."/>
            <person name="Llorente I."/>
            <person name="Martins Dos Santos V.A."/>
            <person name="Jensen O.N."/>
            <person name="Pelaez A.I."/>
            <person name="Sanchez J."/>
            <person name="Ferrer M."/>
        </authorList>
    </citation>
    <scope>NUCLEOTIDE SEQUENCE</scope>
</reference>
<dbReference type="Gene3D" id="1.20.1640.10">
    <property type="entry name" value="Multidrug efflux transporter AcrB transmembrane domain"/>
    <property type="match status" value="1"/>
</dbReference>
<gene>
    <name evidence="2" type="ORF">B1A_08001</name>
</gene>
<dbReference type="InterPro" id="IPR001036">
    <property type="entry name" value="Acrflvin-R"/>
</dbReference>
<sequence length="103" mass="11148">PGVTWFAPVDSTIFINAAIKDVMITIAEAFALVFVVMLLFLQSFRTTIIPMLVVPTALSGALIGMYALGYSINQLTLFAMVLAIGILVDDAIVVVEAVERIMR</sequence>
<dbReference type="Pfam" id="PF00873">
    <property type="entry name" value="ACR_tran"/>
    <property type="match status" value="1"/>
</dbReference>
<dbReference type="Gene3D" id="3.30.70.1320">
    <property type="entry name" value="Multidrug efflux transporter AcrB pore domain like"/>
    <property type="match status" value="1"/>
</dbReference>
<evidence type="ECO:0000313" key="2">
    <source>
        <dbReference type="EMBL" id="EQD66734.1"/>
    </source>
</evidence>
<name>T1CJ31_9ZZZZ</name>
<proteinExistence type="predicted"/>
<feature type="non-terminal residue" evidence="2">
    <location>
        <position position="103"/>
    </location>
</feature>
<keyword evidence="1" id="KW-1133">Transmembrane helix</keyword>
<feature type="transmembrane region" description="Helical" evidence="1">
    <location>
        <begin position="48"/>
        <end position="69"/>
    </location>
</feature>
<dbReference type="GO" id="GO:0042910">
    <property type="term" value="F:xenobiotic transmembrane transporter activity"/>
    <property type="evidence" value="ECO:0007669"/>
    <property type="project" value="TreeGrafter"/>
</dbReference>
<evidence type="ECO:0000256" key="1">
    <source>
        <dbReference type="SAM" id="Phobius"/>
    </source>
</evidence>
<dbReference type="AlphaFoldDB" id="T1CJ31"/>
<reference evidence="2" key="1">
    <citation type="submission" date="2013-08" db="EMBL/GenBank/DDBJ databases">
        <authorList>
            <person name="Mendez C."/>
            <person name="Richter M."/>
            <person name="Ferrer M."/>
            <person name="Sanchez J."/>
        </authorList>
    </citation>
    <scope>NUCLEOTIDE SEQUENCE</scope>
</reference>
<dbReference type="EMBL" id="AUZX01005731">
    <property type="protein sequence ID" value="EQD66734.1"/>
    <property type="molecule type" value="Genomic_DNA"/>
</dbReference>
<dbReference type="PANTHER" id="PTHR32063">
    <property type="match status" value="1"/>
</dbReference>
<dbReference type="PANTHER" id="PTHR32063:SF13">
    <property type="entry name" value="MULTIDRUG EFFLUX PUMP SUBUNIT ACRB-RELATED"/>
    <property type="match status" value="1"/>
</dbReference>
<dbReference type="PRINTS" id="PR00702">
    <property type="entry name" value="ACRIFLAVINRP"/>
</dbReference>
<protein>
    <submittedName>
        <fullName evidence="2">Acriflavin resistance protein</fullName>
    </submittedName>
</protein>
<dbReference type="SUPFAM" id="SSF82866">
    <property type="entry name" value="Multidrug efflux transporter AcrB transmembrane domain"/>
    <property type="match status" value="1"/>
</dbReference>
<keyword evidence="1" id="KW-0472">Membrane</keyword>
<comment type="caution">
    <text evidence="2">The sequence shown here is derived from an EMBL/GenBank/DDBJ whole genome shotgun (WGS) entry which is preliminary data.</text>
</comment>
<feature type="non-terminal residue" evidence="2">
    <location>
        <position position="1"/>
    </location>
</feature>
<dbReference type="GO" id="GO:0005886">
    <property type="term" value="C:plasma membrane"/>
    <property type="evidence" value="ECO:0007669"/>
    <property type="project" value="TreeGrafter"/>
</dbReference>
<organism evidence="2">
    <name type="scientific">mine drainage metagenome</name>
    <dbReference type="NCBI Taxonomy" id="410659"/>
    <lineage>
        <taxon>unclassified sequences</taxon>
        <taxon>metagenomes</taxon>
        <taxon>ecological metagenomes</taxon>
    </lineage>
</organism>
<feature type="transmembrane region" description="Helical" evidence="1">
    <location>
        <begin position="75"/>
        <end position="98"/>
    </location>
</feature>
<feature type="transmembrane region" description="Helical" evidence="1">
    <location>
        <begin position="22"/>
        <end position="41"/>
    </location>
</feature>
<accession>T1CJ31</accession>
<keyword evidence="1" id="KW-0812">Transmembrane</keyword>